<dbReference type="EMBL" id="BABT02000220">
    <property type="protein sequence ID" value="GAA99452.1"/>
    <property type="molecule type" value="Genomic_DNA"/>
</dbReference>
<feature type="region of interest" description="Disordered" evidence="1">
    <location>
        <begin position="1523"/>
        <end position="1547"/>
    </location>
</feature>
<feature type="compositionally biased region" description="Polar residues" evidence="1">
    <location>
        <begin position="295"/>
        <end position="311"/>
    </location>
</feature>
<dbReference type="InterPro" id="IPR022155">
    <property type="entry name" value="DUF3684"/>
</dbReference>
<feature type="compositionally biased region" description="Polar residues" evidence="1">
    <location>
        <begin position="1523"/>
        <end position="1534"/>
    </location>
</feature>
<keyword evidence="4" id="KW-1185">Reference proteome</keyword>
<evidence type="ECO:0000259" key="2">
    <source>
        <dbReference type="Pfam" id="PF25794"/>
    </source>
</evidence>
<evidence type="ECO:0000313" key="4">
    <source>
        <dbReference type="Proteomes" id="UP000009131"/>
    </source>
</evidence>
<feature type="domain" description="Sacsin/Nov" evidence="2">
    <location>
        <begin position="23"/>
        <end position="131"/>
    </location>
</feature>
<dbReference type="InParanoid" id="G7E9Y3"/>
<feature type="region of interest" description="Disordered" evidence="1">
    <location>
        <begin position="294"/>
        <end position="318"/>
    </location>
</feature>
<feature type="compositionally biased region" description="Basic and acidic residues" evidence="1">
    <location>
        <begin position="1459"/>
        <end position="1472"/>
    </location>
</feature>
<feature type="compositionally biased region" description="Basic and acidic residues" evidence="1">
    <location>
        <begin position="1420"/>
        <end position="1431"/>
    </location>
</feature>
<reference evidence="3 4" key="2">
    <citation type="journal article" date="2012" name="Open Biol.">
        <title>Characteristics of nucleosomes and linker DNA regions on the genome of the basidiomycete Mixia osmundae revealed by mono- and dinucleosome mapping.</title>
        <authorList>
            <person name="Nishida H."/>
            <person name="Kondo S."/>
            <person name="Matsumoto T."/>
            <person name="Suzuki Y."/>
            <person name="Yoshikawa H."/>
            <person name="Taylor T.D."/>
            <person name="Sugiyama J."/>
        </authorList>
    </citation>
    <scope>NUCLEOTIDE SEQUENCE [LARGE SCALE GENOMIC DNA]</scope>
    <source>
        <strain evidence="4">CBS 9802 / IAM 14324 / JCM 22182 / KY 12970</strain>
    </source>
</reference>
<dbReference type="InterPro" id="IPR036890">
    <property type="entry name" value="HATPase_C_sf"/>
</dbReference>
<organism evidence="3 4">
    <name type="scientific">Mixia osmundae (strain CBS 9802 / IAM 14324 / JCM 22182 / KY 12970)</name>
    <dbReference type="NCBI Taxonomy" id="764103"/>
    <lineage>
        <taxon>Eukaryota</taxon>
        <taxon>Fungi</taxon>
        <taxon>Dikarya</taxon>
        <taxon>Basidiomycota</taxon>
        <taxon>Pucciniomycotina</taxon>
        <taxon>Mixiomycetes</taxon>
        <taxon>Mixiales</taxon>
        <taxon>Mixiaceae</taxon>
        <taxon>Mixia</taxon>
    </lineage>
</organism>
<feature type="region of interest" description="Disordered" evidence="1">
    <location>
        <begin position="1183"/>
        <end position="1202"/>
    </location>
</feature>
<dbReference type="PANTHER" id="PTHR47839">
    <property type="entry name" value="DOMAIN PROTEIN, PUTATIVE (AFU_ORTHOLOGUE AFUA_6G04830)-RELATED"/>
    <property type="match status" value="1"/>
</dbReference>
<evidence type="ECO:0000256" key="1">
    <source>
        <dbReference type="SAM" id="MobiDB-lite"/>
    </source>
</evidence>
<dbReference type="Pfam" id="PF25794">
    <property type="entry name" value="SACS"/>
    <property type="match status" value="1"/>
</dbReference>
<dbReference type="PANTHER" id="PTHR47839:SF1">
    <property type="entry name" value="DOMAIN PROTEIN, PUTATIVE (AFU_ORTHOLOGUE AFUA_6G04830)-RELATED"/>
    <property type="match status" value="1"/>
</dbReference>
<dbReference type="Proteomes" id="UP000009131">
    <property type="component" value="Unassembled WGS sequence"/>
</dbReference>
<sequence length="2127" mass="233720">MADYAHALASGVEEDVQVNQRALIDKILARYSGEYTVFRELLQNADDATATEVHIHFQTATAASQLSQHEPLSRIVVRNNGAVFSSDDWSRLATIAAGNPDQDKIGAFGVGFYSLFSLCECPLVASGREIMGFNWRDGKDQLYVKRARNPDESDIAQRWTSFIMDLRKPMPLYPIEAFVRFLSTALAFTSNVRSITLQYQEYTLAIITKSAAPTRPMALADNLHSLSPTRMMRITAVDQQSVQITAKVMRWVALEGNKTIAAEKANASTSSPISSSITKSTNLASRMLSSAFGISHTTKPTRQHASGSTTRAAEEESTPLAIDDPVELLTVVLFLRILTAHVKVQLAPAFAAEMERATKKAPPKSTKVQLLFNSSDEYEASRAASKKGDTSQTRRETEARRIFDGLSSDLDKQGRVFIGFATHQTTGCAASLAARFVPTVERESIDFQAPHVTEWNRELLWAGGMLARATYDAELAEIRSIWASLQQGGKAPDEESLAWLHRRSIHAMRFFTFATSTPSSVVAQDTAFHFFSAARDNSFIVMSSVGPMSASEIRLPSIELSFLKKLPTLPTAIMEGAPGLIGLLRQRSLLRDASLDDVLAELQTRALTVEEMRSCLTWYLSLAKDASYQPSLLDRFLSVALLQVDTGKEERIVPLSTIETVLNTRSISIPPELRLPPTCLPYALSRTFNADELRRVFRWSDLTAAAWLRHLFSAQMTGSEAEPATNILGNQLFAEKVLTSLARIWPGLSASNQQEVLSVAREMPFVPTKNGQRRATEAYFANVDLFEDLAIVTLPSGHEVKGNLQRFLLALGVRKHPEMQLVFTRLVGGGAWSQQDLARHLVSRKADLSSEELTRLVDTACWPREGEAAPAPGGRRKLYKARDLFEPQENLRTIGLPLLDWPTGKWRPNSDEGRFLLDSLRLRKTPTVKDLLEIASDPSRPIQQQKALTYYVGHFTSSNYASAFDPKHHDLPFVPCLLSDGSATYARPSEVFTSKAAALLGFRVVHSSYASEAVKFGLRSDPSSTALIDALLARPPPTISQASAIFGYLSTRVAFFSAAELARLKAAPFVFIKDGKGESFQAPGELYFSTGSSTLRSLIKTVDFGSEARPFLSAVGVKTEPSTIEIAQMIVNDPKKIYALAGSASEYLAILRQIASSSKTIPSSLQRQMRTAAWLLGSRRLPTSQKSRAGRKRSDSDDEDEDDGLISYDLCRAQDLVVIDDSNTAIIFADSISACPQEDVLEALAESLGAPRISALVTSRYNTTGSVRSATQRSQDLQKLVFERTALFLHERQTYQRQDVKRDAEWVKSHLSVGIVDSLEFHRTLKHQTVVKTHVTSASAAATLEDGQRKLMLYLAANIPEIDYFEVASSLCRLILTKPKLQDSLLFMTLLQTSLKNLKRRGFNVDRVLNARRLEKEAEEQRRREMEREEAAALLRKPLPDKNAAYTGEEPASSSGDAMVRRSSIEKSEHQQVFKGSTADTLQANAGPSPNFFNAFKKKLLSTQSGHHPLPVAVAGKSQASQFEQKQIVRQPQASGGLPDPKGTASPLSDIKQNVLRAVASSRPDFQQSVESKTELRQVKESEGTYCDASGANADLAFFADVAGLRFFVSQAVLQPSNIINEHGDALVRFINMIVKPIGRVFSVDPRSLHVFYDLGGPLIAFNRGGSIYLNLRFYLSWHDQQVIAGDLTEALISCFFTVSHELAHNISLAHDAQFSFYASAISEQYLSRFMASLNVTLRYPDISISATFFVSAARSRSPKTLPEDAVLVLRLQGRCYAARVERVERTAHRLDTANFEHPSLRQHTAVTLIHLHIAFIDTDHSASMVVTTNIAFAVALMAASAQAAYDYTPTAPKYSISKTDWTIQFPAVMPRPQVPAYTEFYRLWRAACINYVGPRGYHHVVDMFNISTPGYVQTRCGGIHKISESVWDPHGQVFDMTPAVAAAVKGAKIVGKMGVYYSPNGASKPVTTPPASSTSVTASSTSTTATSTTSVASPTATIAPELYIVQAPTGKSAKSYSGSFKSACKKAGGKPLVATASSTTVKAFCGQGTADITMAIITKTGGSVHALDVLLALLKLLTSLAAHARHDTGTRRYGLSAFFHRLIWQKLCLYVVNFDCTWQLNNNAVA</sequence>
<gene>
    <name evidence="3" type="primary">Mo06151</name>
    <name evidence="3" type="ORF">E5Q_06151</name>
</gene>
<feature type="region of interest" description="Disordered" evidence="1">
    <location>
        <begin position="1966"/>
        <end position="1992"/>
    </location>
</feature>
<dbReference type="Gene3D" id="3.30.565.10">
    <property type="entry name" value="Histidine kinase-like ATPase, C-terminal domain"/>
    <property type="match status" value="1"/>
</dbReference>
<dbReference type="NCBIfam" id="NF047352">
    <property type="entry name" value="P_loop_sacsin"/>
    <property type="match status" value="1"/>
</dbReference>
<proteinExistence type="predicted"/>
<dbReference type="HOGENOM" id="CLU_001744_1_0_1"/>
<dbReference type="STRING" id="764103.G7E9Y3"/>
<dbReference type="SUPFAM" id="SSF55874">
    <property type="entry name" value="ATPase domain of HSP90 chaperone/DNA topoisomerase II/histidine kinase"/>
    <property type="match status" value="1"/>
</dbReference>
<evidence type="ECO:0000313" key="3">
    <source>
        <dbReference type="EMBL" id="GAA99452.1"/>
    </source>
</evidence>
<name>G7E9Y3_MIXOS</name>
<dbReference type="OrthoDB" id="10031156at2759"/>
<feature type="region of interest" description="Disordered" evidence="1">
    <location>
        <begin position="1420"/>
        <end position="1475"/>
    </location>
</feature>
<accession>G7E9Y3</accession>
<protein>
    <recommendedName>
        <fullName evidence="2">Sacsin/Nov domain-containing protein</fullName>
    </recommendedName>
</protein>
<dbReference type="Pfam" id="PF12449">
    <property type="entry name" value="DUF3684"/>
    <property type="match status" value="1"/>
</dbReference>
<reference evidence="3 4" key="1">
    <citation type="journal article" date="2011" name="J. Gen. Appl. Microbiol.">
        <title>Draft genome sequencing of the enigmatic basidiomycete Mixia osmundae.</title>
        <authorList>
            <person name="Nishida H."/>
            <person name="Nagatsuka Y."/>
            <person name="Sugiyama J."/>
        </authorList>
    </citation>
    <scope>NUCLEOTIDE SEQUENCE [LARGE SCALE GENOMIC DNA]</scope>
    <source>
        <strain evidence="4">CBS 9802 / IAM 14324 / JCM 22182 / KY 12970</strain>
    </source>
</reference>
<dbReference type="InterPro" id="IPR058210">
    <property type="entry name" value="SACS/Nov_dom"/>
</dbReference>
<dbReference type="eggNOG" id="ENOG502QPMA">
    <property type="taxonomic scope" value="Eukaryota"/>
</dbReference>
<comment type="caution">
    <text evidence="3">The sequence shown here is derived from an EMBL/GenBank/DDBJ whole genome shotgun (WGS) entry which is preliminary data.</text>
</comment>